<comment type="caution">
    <text evidence="3">The sequence shown here is derived from an EMBL/GenBank/DDBJ whole genome shotgun (WGS) entry which is preliminary data.</text>
</comment>
<dbReference type="Gene3D" id="3.20.20.120">
    <property type="entry name" value="Enolase-like C-terminal domain"/>
    <property type="match status" value="1"/>
</dbReference>
<evidence type="ECO:0000256" key="1">
    <source>
        <dbReference type="ARBA" id="ARBA00023239"/>
    </source>
</evidence>
<dbReference type="InterPro" id="IPR013342">
    <property type="entry name" value="Mandelate_racemase_C"/>
</dbReference>
<dbReference type="SFLD" id="SFLDG00179">
    <property type="entry name" value="mandelate_racemase"/>
    <property type="match status" value="1"/>
</dbReference>
<organism evidence="3 4">
    <name type="scientific">Halorubrum pallidum</name>
    <dbReference type="NCBI Taxonomy" id="1526114"/>
    <lineage>
        <taxon>Archaea</taxon>
        <taxon>Methanobacteriati</taxon>
        <taxon>Methanobacteriota</taxon>
        <taxon>Stenosarchaea group</taxon>
        <taxon>Halobacteria</taxon>
        <taxon>Halobacteriales</taxon>
        <taxon>Haloferacaceae</taxon>
        <taxon>Halorubrum</taxon>
    </lineage>
</organism>
<proteinExistence type="predicted"/>
<dbReference type="Gene3D" id="3.30.390.10">
    <property type="entry name" value="Enolase-like, N-terminal domain"/>
    <property type="match status" value="1"/>
</dbReference>
<name>A0ABD5T5R9_9EURY</name>
<dbReference type="InterPro" id="IPR034593">
    <property type="entry name" value="DgoD-like"/>
</dbReference>
<evidence type="ECO:0000313" key="3">
    <source>
        <dbReference type="EMBL" id="MFC6772025.1"/>
    </source>
</evidence>
<dbReference type="CDD" id="cd03316">
    <property type="entry name" value="MR_like"/>
    <property type="match status" value="1"/>
</dbReference>
<dbReference type="Proteomes" id="UP001596274">
    <property type="component" value="Unassembled WGS sequence"/>
</dbReference>
<dbReference type="InterPro" id="IPR029017">
    <property type="entry name" value="Enolase-like_N"/>
</dbReference>
<feature type="domain" description="Mandelate racemase/muconate lactonizing enzyme C-terminal" evidence="2">
    <location>
        <begin position="152"/>
        <end position="256"/>
    </location>
</feature>
<dbReference type="InterPro" id="IPR029065">
    <property type="entry name" value="Enolase_C-like"/>
</dbReference>
<sequence length="383" mass="42489">MRVMRIESIEAIPLRRELDERIAIAQKWISSRQYCLIKVETVEGITGWGECWGPVAGNREIIEEYVTPWIEGKDVRNIEQIHDDLVFKLTGSYHSYTPASVVSGVDIALWDAYGKSLGAPVSELLGGRRRDRVRAYATGHFWTDADDFEMLKGRIVDEAKGHVDAGFDALKNKIGFQRHPDFPWGWKEDVELVRAIREAVGDDIRLMTDANHAYDSATARRVGKRLEDLGVYWFEEPVRPHAIDNYESLNSELDTPLAGGECWAFEHEFARVLDAAAVGITQPDVTSAGGLTSTRRVATLSDAYNVQCVPHVFGSAIALGASLQVLATIPGDPMLEFDRTPNPIREDLAVDPITNDGNSVPIPDSPGIGVEIDPDVLDSFRMT</sequence>
<dbReference type="AlphaFoldDB" id="A0ABD5T5R9"/>
<dbReference type="Pfam" id="PF13378">
    <property type="entry name" value="MR_MLE_C"/>
    <property type="match status" value="1"/>
</dbReference>
<accession>A0ABD5T5R9</accession>
<dbReference type="EMBL" id="JBHSWT010000607">
    <property type="protein sequence ID" value="MFC6772025.1"/>
    <property type="molecule type" value="Genomic_DNA"/>
</dbReference>
<dbReference type="PANTHER" id="PTHR48080:SF2">
    <property type="entry name" value="D-GALACTONATE DEHYDRATASE"/>
    <property type="match status" value="1"/>
</dbReference>
<dbReference type="InterPro" id="IPR036849">
    <property type="entry name" value="Enolase-like_C_sf"/>
</dbReference>
<dbReference type="SFLD" id="SFLDS00001">
    <property type="entry name" value="Enolase"/>
    <property type="match status" value="1"/>
</dbReference>
<dbReference type="PANTHER" id="PTHR48080">
    <property type="entry name" value="D-GALACTONATE DEHYDRATASE-RELATED"/>
    <property type="match status" value="1"/>
</dbReference>
<evidence type="ECO:0000313" key="4">
    <source>
        <dbReference type="Proteomes" id="UP001596274"/>
    </source>
</evidence>
<keyword evidence="1" id="KW-0456">Lyase</keyword>
<evidence type="ECO:0000259" key="2">
    <source>
        <dbReference type="SMART" id="SM00922"/>
    </source>
</evidence>
<dbReference type="Pfam" id="PF02746">
    <property type="entry name" value="MR_MLE_N"/>
    <property type="match status" value="1"/>
</dbReference>
<dbReference type="InterPro" id="IPR013341">
    <property type="entry name" value="Mandelate_racemase_N_dom"/>
</dbReference>
<dbReference type="SMART" id="SM00922">
    <property type="entry name" value="MR_MLE"/>
    <property type="match status" value="1"/>
</dbReference>
<dbReference type="GO" id="GO:0016829">
    <property type="term" value="F:lyase activity"/>
    <property type="evidence" value="ECO:0007669"/>
    <property type="project" value="UniProtKB-KW"/>
</dbReference>
<reference evidence="3 4" key="1">
    <citation type="journal article" date="2019" name="Int. J. Syst. Evol. Microbiol.">
        <title>The Global Catalogue of Microorganisms (GCM) 10K type strain sequencing project: providing services to taxonomists for standard genome sequencing and annotation.</title>
        <authorList>
            <consortium name="The Broad Institute Genomics Platform"/>
            <consortium name="The Broad Institute Genome Sequencing Center for Infectious Disease"/>
            <person name="Wu L."/>
            <person name="Ma J."/>
        </authorList>
    </citation>
    <scope>NUCLEOTIDE SEQUENCE [LARGE SCALE GENOMIC DNA]</scope>
    <source>
        <strain evidence="3 4">PJ61</strain>
    </source>
</reference>
<dbReference type="SUPFAM" id="SSF51604">
    <property type="entry name" value="Enolase C-terminal domain-like"/>
    <property type="match status" value="1"/>
</dbReference>
<gene>
    <name evidence="3" type="ORF">ACFQDD_10955</name>
</gene>
<keyword evidence="4" id="KW-1185">Reference proteome</keyword>
<protein>
    <submittedName>
        <fullName evidence="3">Mandelate racemase/muconate lactonizing enzyme family protein</fullName>
    </submittedName>
</protein>
<dbReference type="SUPFAM" id="SSF54826">
    <property type="entry name" value="Enolase N-terminal domain-like"/>
    <property type="match status" value="1"/>
</dbReference>